<dbReference type="PANTHER" id="PTHR21392:SF0">
    <property type="entry name" value="TRNA-URIDINE AMINOCARBOXYPROPYLTRANSFERASE 2"/>
    <property type="match status" value="1"/>
</dbReference>
<dbReference type="Proteomes" id="UP000664835">
    <property type="component" value="Unassembled WGS sequence"/>
</dbReference>
<keyword evidence="3" id="KW-0949">S-adenosyl-L-methionine</keyword>
<keyword evidence="2" id="KW-0808">Transferase</keyword>
<evidence type="ECO:0000256" key="1">
    <source>
        <dbReference type="ARBA" id="ARBA00012386"/>
    </source>
</evidence>
<dbReference type="InterPro" id="IPR005636">
    <property type="entry name" value="DTW"/>
</dbReference>
<evidence type="ECO:0000256" key="5">
    <source>
        <dbReference type="ARBA" id="ARBA00034489"/>
    </source>
</evidence>
<gene>
    <name evidence="7" type="ORF">J3998_06220</name>
</gene>
<organism evidence="7 8">
    <name type="scientific">Thiomicrorhabdus marina</name>
    <dbReference type="NCBI Taxonomy" id="2818442"/>
    <lineage>
        <taxon>Bacteria</taxon>
        <taxon>Pseudomonadati</taxon>
        <taxon>Pseudomonadota</taxon>
        <taxon>Gammaproteobacteria</taxon>
        <taxon>Thiotrichales</taxon>
        <taxon>Piscirickettsiaceae</taxon>
        <taxon>Thiomicrorhabdus</taxon>
    </lineage>
</organism>
<evidence type="ECO:0000256" key="4">
    <source>
        <dbReference type="ARBA" id="ARBA00022694"/>
    </source>
</evidence>
<evidence type="ECO:0000313" key="7">
    <source>
        <dbReference type="EMBL" id="MBO1927168.1"/>
    </source>
</evidence>
<keyword evidence="8" id="KW-1185">Reference proteome</keyword>
<name>A0ABS3Q4S6_9GAMM</name>
<proteinExistence type="inferred from homology"/>
<dbReference type="PANTHER" id="PTHR21392">
    <property type="entry name" value="TRNA-URIDINE AMINOCARBOXYPROPYLTRANSFERASE 2"/>
    <property type="match status" value="1"/>
</dbReference>
<evidence type="ECO:0000313" key="8">
    <source>
        <dbReference type="Proteomes" id="UP000664835"/>
    </source>
</evidence>
<comment type="similarity">
    <text evidence="5">Belongs to the TDD superfamily. DTWD2 family.</text>
</comment>
<keyword evidence="4" id="KW-0819">tRNA processing</keyword>
<dbReference type="Pfam" id="PF03942">
    <property type="entry name" value="DTW"/>
    <property type="match status" value="1"/>
</dbReference>
<dbReference type="RefSeq" id="WP_208148650.1">
    <property type="nucleotide sequence ID" value="NZ_JAGETV010000008.1"/>
</dbReference>
<evidence type="ECO:0000259" key="6">
    <source>
        <dbReference type="SMART" id="SM01144"/>
    </source>
</evidence>
<dbReference type="SMART" id="SM01144">
    <property type="entry name" value="DTW"/>
    <property type="match status" value="1"/>
</dbReference>
<feature type="domain" description="DTW" evidence="6">
    <location>
        <begin position="2"/>
        <end position="202"/>
    </location>
</feature>
<dbReference type="EC" id="2.5.1.25" evidence="1"/>
<dbReference type="EMBL" id="JAGETV010000008">
    <property type="protein sequence ID" value="MBO1927168.1"/>
    <property type="molecule type" value="Genomic_DNA"/>
</dbReference>
<evidence type="ECO:0000256" key="3">
    <source>
        <dbReference type="ARBA" id="ARBA00022691"/>
    </source>
</evidence>
<reference evidence="7 8" key="1">
    <citation type="submission" date="2021-03" db="EMBL/GenBank/DDBJ databases">
        <title>Thiomicrorhabdus sp.nov.,novel sulfur-oxidizing bacteria isolated from coastal sediment.</title>
        <authorList>
            <person name="Liu X."/>
        </authorList>
    </citation>
    <scope>NUCLEOTIDE SEQUENCE [LARGE SCALE GENOMIC DNA]</scope>
    <source>
        <strain evidence="7 8">6S2-11</strain>
    </source>
</reference>
<evidence type="ECO:0000256" key="2">
    <source>
        <dbReference type="ARBA" id="ARBA00022679"/>
    </source>
</evidence>
<comment type="caution">
    <text evidence="7">The sequence shown here is derived from an EMBL/GenBank/DDBJ whole genome shotgun (WGS) entry which is preliminary data.</text>
</comment>
<accession>A0ABS3Q4S6</accession>
<dbReference type="InterPro" id="IPR039262">
    <property type="entry name" value="DTWD2/TAPT"/>
</dbReference>
<protein>
    <recommendedName>
        <fullName evidence="1">tRNA-uridine aminocarboxypropyltransferase</fullName>
        <ecNumber evidence="1">2.5.1.25</ecNumber>
    </recommendedName>
</protein>
<sequence length="204" mass="23451">MARELCAQCNRPLSACWCHCRLLIDNQVEVGILQHPTEQKQVKSTVPLLLSCLQKQFAWVGEQIENTQLLAETDISLQEWLDNPKKTYLLYPATEDENITVVEAKQLQEPAQQLQVLVLDGTWRKTFKMLQLNPVLQRLPRISIRAQQVSQYSIRKQKDEGSLSTIEAVGQLLTEVENQPEITEKLNQAFICFQEAVFPYIKKS</sequence>